<sequence length="526" mass="55630">MMETLVGLVSWAVGPKPNLVRARAGVSVTTDNGGSHLKSPPPLGHHQQHKPLLLLYHLHVGPTSRSARAGPPHMVRQGKANAARAQEDSGGPRGWTKTVGLTGERWDPPLPGGVRTGQVVVWSHTEDFFTSSITMAALQKRELEEEEEDGDRRLLPQVDLRLHGGGGPPTASPAIEVKLKGLKEEPAAEEGEGLRAAMRVMPVAVHVPATGMSSELGKPQQKRASTKDRHTKVEGRGRRIRMPATCAARIFQLTRELGHKSDGETIRWLLEHAEPAIIAATGTGTVPAIAMSVNGTLKIPTTSPTTTNTHNNNNDNTDPESGDQPGNKKRKRPANSVPYIDINDGVSVSAGLAPTSTTTSSKPISSSSIVPTASVFPQQAIPLAQGMVPMWAIPPNAVVPAGAAAAAFFVVPPPAMASLHAGPSNQPQIFTIPTNATPLINISSARPISAFVSSMSNNIVAPLQFHPQPPNSTTECCAVSPPSKASAANSSSSAAAAARTTQMLRDFSLEIYDKQELQFMSRASKQ</sequence>
<dbReference type="EMBL" id="JAAIUW010000006">
    <property type="protein sequence ID" value="KAF7825964.1"/>
    <property type="molecule type" value="Genomic_DNA"/>
</dbReference>
<proteinExistence type="predicted"/>
<protein>
    <submittedName>
        <fullName evidence="8">Transcription factor TCP9</fullName>
    </submittedName>
</protein>
<accession>A0A834WQP6</accession>
<keyword evidence="5" id="KW-0539">Nucleus</keyword>
<dbReference type="InterPro" id="IPR005333">
    <property type="entry name" value="Transcription_factor_TCP"/>
</dbReference>
<dbReference type="PROSITE" id="PS51369">
    <property type="entry name" value="TCP"/>
    <property type="match status" value="1"/>
</dbReference>
<reference evidence="8" key="1">
    <citation type="submission" date="2020-09" db="EMBL/GenBank/DDBJ databases">
        <title>Genome-Enabled Discovery of Anthraquinone Biosynthesis in Senna tora.</title>
        <authorList>
            <person name="Kang S.-H."/>
            <person name="Pandey R.P."/>
            <person name="Lee C.-M."/>
            <person name="Sim J.-S."/>
            <person name="Jeong J.-T."/>
            <person name="Choi B.-S."/>
            <person name="Jung M."/>
            <person name="Ginzburg D."/>
            <person name="Zhao K."/>
            <person name="Won S.Y."/>
            <person name="Oh T.-J."/>
            <person name="Yu Y."/>
            <person name="Kim N.-H."/>
            <person name="Lee O.R."/>
            <person name="Lee T.-H."/>
            <person name="Bashyal P."/>
            <person name="Kim T.-S."/>
            <person name="Lee W.-H."/>
            <person name="Kawkins C."/>
            <person name="Kim C.-K."/>
            <person name="Kim J.S."/>
            <person name="Ahn B.O."/>
            <person name="Rhee S.Y."/>
            <person name="Sohng J.K."/>
        </authorList>
    </citation>
    <scope>NUCLEOTIDE SEQUENCE</scope>
    <source>
        <tissue evidence="8">Leaf</tissue>
    </source>
</reference>
<comment type="caution">
    <text evidence="8">The sequence shown here is derived from an EMBL/GenBank/DDBJ whole genome shotgun (WGS) entry which is preliminary data.</text>
</comment>
<feature type="region of interest" description="Disordered" evidence="6">
    <location>
        <begin position="79"/>
        <end position="111"/>
    </location>
</feature>
<evidence type="ECO:0000256" key="2">
    <source>
        <dbReference type="ARBA" id="ARBA00023015"/>
    </source>
</evidence>
<keyword evidence="9" id="KW-1185">Reference proteome</keyword>
<evidence type="ECO:0000256" key="1">
    <source>
        <dbReference type="ARBA" id="ARBA00004123"/>
    </source>
</evidence>
<dbReference type="AlphaFoldDB" id="A0A834WQP6"/>
<name>A0A834WQP6_9FABA</name>
<dbReference type="GO" id="GO:0005634">
    <property type="term" value="C:nucleus"/>
    <property type="evidence" value="ECO:0007669"/>
    <property type="project" value="UniProtKB-SubCell"/>
</dbReference>
<feature type="domain" description="TCP" evidence="7">
    <location>
        <begin position="226"/>
        <end position="280"/>
    </location>
</feature>
<gene>
    <name evidence="8" type="ORF">G2W53_017128</name>
</gene>
<dbReference type="GO" id="GO:0043565">
    <property type="term" value="F:sequence-specific DNA binding"/>
    <property type="evidence" value="ECO:0007669"/>
    <property type="project" value="TreeGrafter"/>
</dbReference>
<evidence type="ECO:0000313" key="9">
    <source>
        <dbReference type="Proteomes" id="UP000634136"/>
    </source>
</evidence>
<evidence type="ECO:0000256" key="4">
    <source>
        <dbReference type="ARBA" id="ARBA00023163"/>
    </source>
</evidence>
<dbReference type="PANTHER" id="PTHR31072">
    <property type="entry name" value="TRANSCRIPTION FACTOR TCP4-RELATED"/>
    <property type="match status" value="1"/>
</dbReference>
<dbReference type="Pfam" id="PF03634">
    <property type="entry name" value="TCP"/>
    <property type="match status" value="1"/>
</dbReference>
<dbReference type="GO" id="GO:0003700">
    <property type="term" value="F:DNA-binding transcription factor activity"/>
    <property type="evidence" value="ECO:0007669"/>
    <property type="project" value="InterPro"/>
</dbReference>
<dbReference type="Proteomes" id="UP000634136">
    <property type="component" value="Unassembled WGS sequence"/>
</dbReference>
<keyword evidence="2" id="KW-0805">Transcription regulation</keyword>
<evidence type="ECO:0000256" key="3">
    <source>
        <dbReference type="ARBA" id="ARBA00023125"/>
    </source>
</evidence>
<organism evidence="8 9">
    <name type="scientific">Senna tora</name>
    <dbReference type="NCBI Taxonomy" id="362788"/>
    <lineage>
        <taxon>Eukaryota</taxon>
        <taxon>Viridiplantae</taxon>
        <taxon>Streptophyta</taxon>
        <taxon>Embryophyta</taxon>
        <taxon>Tracheophyta</taxon>
        <taxon>Spermatophyta</taxon>
        <taxon>Magnoliopsida</taxon>
        <taxon>eudicotyledons</taxon>
        <taxon>Gunneridae</taxon>
        <taxon>Pentapetalae</taxon>
        <taxon>rosids</taxon>
        <taxon>fabids</taxon>
        <taxon>Fabales</taxon>
        <taxon>Fabaceae</taxon>
        <taxon>Caesalpinioideae</taxon>
        <taxon>Cassia clade</taxon>
        <taxon>Senna</taxon>
    </lineage>
</organism>
<evidence type="ECO:0000256" key="6">
    <source>
        <dbReference type="SAM" id="MobiDB-lite"/>
    </source>
</evidence>
<feature type="compositionally biased region" description="Low complexity" evidence="6">
    <location>
        <begin position="300"/>
        <end position="316"/>
    </location>
</feature>
<evidence type="ECO:0000259" key="7">
    <source>
        <dbReference type="PROSITE" id="PS51369"/>
    </source>
</evidence>
<comment type="subcellular location">
    <subcellularLocation>
        <location evidence="1">Nucleus</location>
    </subcellularLocation>
</comment>
<keyword evidence="3" id="KW-0238">DNA-binding</keyword>
<evidence type="ECO:0000313" key="8">
    <source>
        <dbReference type="EMBL" id="KAF7825964.1"/>
    </source>
</evidence>
<dbReference type="OrthoDB" id="1928965at2759"/>
<dbReference type="InterPro" id="IPR017887">
    <property type="entry name" value="TF_TCP_subgr"/>
</dbReference>
<feature type="region of interest" description="Disordered" evidence="6">
    <location>
        <begin position="300"/>
        <end position="340"/>
    </location>
</feature>
<feature type="region of interest" description="Disordered" evidence="6">
    <location>
        <begin position="211"/>
        <end position="236"/>
    </location>
</feature>
<dbReference type="PANTHER" id="PTHR31072:SF1">
    <property type="entry name" value="TRANSCRIPTION FACTOR TCP9"/>
    <property type="match status" value="1"/>
</dbReference>
<feature type="compositionally biased region" description="Basic and acidic residues" evidence="6">
    <location>
        <begin position="225"/>
        <end position="236"/>
    </location>
</feature>
<keyword evidence="4" id="KW-0804">Transcription</keyword>
<evidence type="ECO:0000256" key="5">
    <source>
        <dbReference type="ARBA" id="ARBA00023242"/>
    </source>
</evidence>